<sequence>MGNVGSLGLFCESIEKLKKKNNKKNAKHRSKLGKRIRFRVLHFMADRNSRTWTTAPARSGRQSGFLFLNDQSLFWIASIN</sequence>
<evidence type="ECO:0000313" key="2">
    <source>
        <dbReference type="Proteomes" id="UP000012160"/>
    </source>
</evidence>
<dbReference type="EMBL" id="AHOQ02000043">
    <property type="protein sequence ID" value="EMO44016.1"/>
    <property type="molecule type" value="Genomic_DNA"/>
</dbReference>
<dbReference type="Proteomes" id="UP000012160">
    <property type="component" value="Unassembled WGS sequence"/>
</dbReference>
<dbReference type="AlphaFoldDB" id="M6UML3"/>
<proteinExistence type="predicted"/>
<evidence type="ECO:0000313" key="1">
    <source>
        <dbReference type="EMBL" id="EMO44016.1"/>
    </source>
</evidence>
<protein>
    <submittedName>
        <fullName evidence="1">Uncharacterized protein</fullName>
    </submittedName>
</protein>
<name>M6UML3_9LEPT</name>
<accession>M6UML3</accession>
<comment type="caution">
    <text evidence="1">The sequence shown here is derived from an EMBL/GenBank/DDBJ whole genome shotgun (WGS) entry which is preliminary data.</text>
</comment>
<gene>
    <name evidence="1" type="ORF">LEP1GSC187_3464</name>
</gene>
<reference evidence="1 2" key="1">
    <citation type="submission" date="2013-01" db="EMBL/GenBank/DDBJ databases">
        <authorList>
            <person name="Harkins D.M."/>
            <person name="Durkin A.S."/>
            <person name="Brinkac L.M."/>
            <person name="Haft D.H."/>
            <person name="Selengut J.D."/>
            <person name="Sanka R."/>
            <person name="DePew J."/>
            <person name="Purushe J."/>
            <person name="Matthias M.A."/>
            <person name="Vinetz J.M."/>
            <person name="Sutton G.G."/>
            <person name="Nierman W.C."/>
            <person name="Fouts D.E."/>
        </authorList>
    </citation>
    <scope>NUCLEOTIDE SEQUENCE [LARGE SCALE GENOMIC DNA]</scope>
    <source>
        <strain evidence="1 2">ZUN179</strain>
    </source>
</reference>
<organism evidence="1 2">
    <name type="scientific">Leptospira santarosai str. ZUN179</name>
    <dbReference type="NCBI Taxonomy" id="1049985"/>
    <lineage>
        <taxon>Bacteria</taxon>
        <taxon>Pseudomonadati</taxon>
        <taxon>Spirochaetota</taxon>
        <taxon>Spirochaetia</taxon>
        <taxon>Leptospirales</taxon>
        <taxon>Leptospiraceae</taxon>
        <taxon>Leptospira</taxon>
    </lineage>
</organism>